<keyword evidence="2" id="KW-1185">Reference proteome</keyword>
<reference evidence="1 2" key="1">
    <citation type="submission" date="2020-07" db="EMBL/GenBank/DDBJ databases">
        <title>Sequencing the genomes of 1000 actinobacteria strains.</title>
        <authorList>
            <person name="Klenk H.-P."/>
        </authorList>
    </citation>
    <scope>NUCLEOTIDE SEQUENCE [LARGE SCALE GENOMIC DNA]</scope>
    <source>
        <strain evidence="1 2">DSM 100723</strain>
    </source>
</reference>
<dbReference type="Proteomes" id="UP000523079">
    <property type="component" value="Unassembled WGS sequence"/>
</dbReference>
<accession>A0A7W3IV88</accession>
<evidence type="ECO:0000313" key="2">
    <source>
        <dbReference type="Proteomes" id="UP000523079"/>
    </source>
</evidence>
<gene>
    <name evidence="1" type="ORF">FHX74_003441</name>
</gene>
<comment type="caution">
    <text evidence="1">The sequence shown here is derived from an EMBL/GenBank/DDBJ whole genome shotgun (WGS) entry which is preliminary data.</text>
</comment>
<evidence type="ECO:0000313" key="1">
    <source>
        <dbReference type="EMBL" id="MBA8795800.1"/>
    </source>
</evidence>
<dbReference type="AlphaFoldDB" id="A0A7W3IV88"/>
<organism evidence="1 2">
    <name type="scientific">Microlunatus kandeliicorticis</name>
    <dbReference type="NCBI Taxonomy" id="1759536"/>
    <lineage>
        <taxon>Bacteria</taxon>
        <taxon>Bacillati</taxon>
        <taxon>Actinomycetota</taxon>
        <taxon>Actinomycetes</taxon>
        <taxon>Propionibacteriales</taxon>
        <taxon>Propionibacteriaceae</taxon>
        <taxon>Microlunatus</taxon>
    </lineage>
</organism>
<dbReference type="EMBL" id="JACGWT010000006">
    <property type="protein sequence ID" value="MBA8795800.1"/>
    <property type="molecule type" value="Genomic_DNA"/>
</dbReference>
<dbReference type="RefSeq" id="WP_182561422.1">
    <property type="nucleotide sequence ID" value="NZ_JACGWT010000006.1"/>
</dbReference>
<proteinExistence type="predicted"/>
<sequence length="138" mass="15177">MDQPAPQIPRLIFDGDCAFCTSVTTWMEERLHRPDGLNAETVPWQYTDLAAIGTDERRARREVLFVDHRGQLHGGAQAFAQWLIFRGLPYSLLGEFITLPVVRTIAAGVYRLVAANRSHLPGGTPACALPPPGATPRS</sequence>
<dbReference type="Pfam" id="PF04134">
    <property type="entry name" value="DCC1-like"/>
    <property type="match status" value="1"/>
</dbReference>
<protein>
    <submittedName>
        <fullName evidence="1">Putative DCC family thiol-disulfide oxidoreductase YuxK</fullName>
    </submittedName>
</protein>
<name>A0A7W3IV88_9ACTN</name>
<dbReference type="InterPro" id="IPR007263">
    <property type="entry name" value="DCC1-like"/>
</dbReference>
<dbReference type="GO" id="GO:0015035">
    <property type="term" value="F:protein-disulfide reductase activity"/>
    <property type="evidence" value="ECO:0007669"/>
    <property type="project" value="InterPro"/>
</dbReference>